<accession>A0A7X0UCN9</accession>
<feature type="signal peptide" evidence="1">
    <location>
        <begin position="1"/>
        <end position="21"/>
    </location>
</feature>
<dbReference type="RefSeq" id="WP_184863955.1">
    <property type="nucleotide sequence ID" value="NZ_JACHLK010000017.1"/>
</dbReference>
<organism evidence="2 3">
    <name type="scientific">Acidovorax soli</name>
    <dbReference type="NCBI Taxonomy" id="592050"/>
    <lineage>
        <taxon>Bacteria</taxon>
        <taxon>Pseudomonadati</taxon>
        <taxon>Pseudomonadota</taxon>
        <taxon>Betaproteobacteria</taxon>
        <taxon>Burkholderiales</taxon>
        <taxon>Comamonadaceae</taxon>
        <taxon>Acidovorax</taxon>
    </lineage>
</organism>
<keyword evidence="3" id="KW-1185">Reference proteome</keyword>
<keyword evidence="1" id="KW-0732">Signal</keyword>
<gene>
    <name evidence="2" type="ORF">HNP48_005908</name>
</gene>
<evidence type="ECO:0000313" key="2">
    <source>
        <dbReference type="EMBL" id="MBB6563189.1"/>
    </source>
</evidence>
<protein>
    <recommendedName>
        <fullName evidence="4">Lipoprotein</fullName>
    </recommendedName>
</protein>
<feature type="chain" id="PRO_5031184864" description="Lipoprotein" evidence="1">
    <location>
        <begin position="22"/>
        <end position="150"/>
    </location>
</feature>
<dbReference type="AlphaFoldDB" id="A0A7X0UCN9"/>
<reference evidence="2 3" key="1">
    <citation type="submission" date="2020-08" db="EMBL/GenBank/DDBJ databases">
        <title>Functional genomics of gut bacteria from endangered species of beetles.</title>
        <authorList>
            <person name="Carlos-Shanley C."/>
        </authorList>
    </citation>
    <scope>NUCLEOTIDE SEQUENCE [LARGE SCALE GENOMIC DNA]</scope>
    <source>
        <strain evidence="2 3">S00198</strain>
    </source>
</reference>
<proteinExistence type="predicted"/>
<dbReference type="Proteomes" id="UP000575083">
    <property type="component" value="Unassembled WGS sequence"/>
</dbReference>
<evidence type="ECO:0000256" key="1">
    <source>
        <dbReference type="SAM" id="SignalP"/>
    </source>
</evidence>
<name>A0A7X0UCN9_9BURK</name>
<comment type="caution">
    <text evidence="2">The sequence shown here is derived from an EMBL/GenBank/DDBJ whole genome shotgun (WGS) entry which is preliminary data.</text>
</comment>
<dbReference type="EMBL" id="JACHLK010000017">
    <property type="protein sequence ID" value="MBB6563189.1"/>
    <property type="molecule type" value="Genomic_DNA"/>
</dbReference>
<evidence type="ECO:0008006" key="4">
    <source>
        <dbReference type="Google" id="ProtNLM"/>
    </source>
</evidence>
<evidence type="ECO:0000313" key="3">
    <source>
        <dbReference type="Proteomes" id="UP000575083"/>
    </source>
</evidence>
<sequence>MARLQSCLTIALLAGATQAIACPPPATFTPWPEQVAQAYAQSQAVYIAQAVRTQAGPQQDGYGTVRVFLKPLQFFKGGPAHALPYIDKAGHTCDQRPVPTERGKVLVFASAQGELLRAIPEQDKDNPPKQPPPYASALRQVQRLSQAGKN</sequence>